<evidence type="ECO:0000313" key="2">
    <source>
        <dbReference type="EMBL" id="CDZ76766.1"/>
    </source>
</evidence>
<dbReference type="RefSeq" id="WP_043873230.1">
    <property type="nucleotide sequence ID" value="NZ_CCVW01000001.1"/>
</dbReference>
<reference evidence="2 3" key="1">
    <citation type="submission" date="2014-06" db="EMBL/GenBank/DDBJ databases">
        <authorList>
            <person name="Urmite Genomes Urmite Genomes"/>
        </authorList>
    </citation>
    <scope>NUCLEOTIDE SEQUENCE [LARGE SCALE GENOMIC DNA]</scope>
</reference>
<gene>
    <name evidence="2" type="ORF">BN59_01041</name>
</gene>
<evidence type="ECO:0000256" key="1">
    <source>
        <dbReference type="SAM" id="Coils"/>
    </source>
</evidence>
<keyword evidence="3" id="KW-1185">Reference proteome</keyword>
<name>A0A078KUP3_9GAMM</name>
<evidence type="ECO:0000313" key="3">
    <source>
        <dbReference type="Proteomes" id="UP000044071"/>
    </source>
</evidence>
<proteinExistence type="predicted"/>
<dbReference type="Proteomes" id="UP000044071">
    <property type="component" value="Unassembled WGS sequence"/>
</dbReference>
<dbReference type="STRING" id="1034943.BN59_01041"/>
<accession>A0A078KUP3</accession>
<protein>
    <submittedName>
        <fullName evidence="2">Uncharacterized protein</fullName>
    </submittedName>
</protein>
<keyword evidence="1" id="KW-0175">Coiled coil</keyword>
<dbReference type="EMBL" id="CCSB01000001">
    <property type="protein sequence ID" value="CDZ76766.1"/>
    <property type="molecule type" value="Genomic_DNA"/>
</dbReference>
<sequence length="77" mass="8935">MKTRREVLENQLSQVKESIKRYKDDLKDFKDGPGERVLFFTAVNGQINTLKNRKQELRAELKNLPDEEPPSLSISGF</sequence>
<organism evidence="2 3">
    <name type="scientific">Legionella massiliensis</name>
    <dbReference type="NCBI Taxonomy" id="1034943"/>
    <lineage>
        <taxon>Bacteria</taxon>
        <taxon>Pseudomonadati</taxon>
        <taxon>Pseudomonadota</taxon>
        <taxon>Gammaproteobacteria</taxon>
        <taxon>Legionellales</taxon>
        <taxon>Legionellaceae</taxon>
        <taxon>Legionella</taxon>
    </lineage>
</organism>
<feature type="coiled-coil region" evidence="1">
    <location>
        <begin position="5"/>
        <end position="67"/>
    </location>
</feature>
<dbReference type="AlphaFoldDB" id="A0A078KUP3"/>
<dbReference type="SUPFAM" id="SSF58100">
    <property type="entry name" value="Bacterial hemolysins"/>
    <property type="match status" value="1"/>
</dbReference>